<comment type="caution">
    <text evidence="3">The sequence shown here is derived from an EMBL/GenBank/DDBJ whole genome shotgun (WGS) entry which is preliminary data.</text>
</comment>
<dbReference type="SUPFAM" id="SSF53850">
    <property type="entry name" value="Periplasmic binding protein-like II"/>
    <property type="match status" value="1"/>
</dbReference>
<dbReference type="Pfam" id="PF13416">
    <property type="entry name" value="SBP_bac_8"/>
    <property type="match status" value="1"/>
</dbReference>
<accession>A0A2W0C7M3</accession>
<dbReference type="InterPro" id="IPR006059">
    <property type="entry name" value="SBP"/>
</dbReference>
<dbReference type="Gene3D" id="3.40.190.10">
    <property type="entry name" value="Periplasmic binding protein-like II"/>
    <property type="match status" value="2"/>
</dbReference>
<dbReference type="InterPro" id="IPR050490">
    <property type="entry name" value="Bact_solute-bd_prot1"/>
</dbReference>
<dbReference type="PANTHER" id="PTHR43649">
    <property type="entry name" value="ARABINOSE-BINDING PROTEIN-RELATED"/>
    <property type="match status" value="1"/>
</dbReference>
<gene>
    <name evidence="3" type="ORF">PIL02S_03133</name>
</gene>
<evidence type="ECO:0000256" key="1">
    <source>
        <dbReference type="SAM" id="MobiDB-lite"/>
    </source>
</evidence>
<sequence>MSMKKTKKWMVMGITAALVVGLLAGCSSSEGTDSAGTGEKGAEQGPITLTWFDGNTKGEPFTDAVAQQITEKTGIEISIQQPTGNPTEKLSLMLASGDYPDVVVMSRGDASLDKYISSGAFIPLDELIEKYGADLKEMYGDTLTKTRYTDGKNYYLANWYGLDSDPVFGMLMRQSLLEELAPEKADGSEPLTTDEFEALLKQFKQKYSTIDGKESVPMTMNGENMGANLGTFKGMWGLKTYYDNNGRLQYDVKDPKYREMLLYMNRLYREGLIEKEFAISKTQTWIQKLTTGAVFSTPGAYWDPGNGNAALKKDGGEKNQLFAYKVVAPGVDPAQTTFGPRSSLGWDAIAITKNNKHPEETMKLFNYLASDEGQHLLLWGKEGEQYTMVDGKRQPDPAFLQSFKDNWDETVKTSGVRKWLWFIKNGLDPNGQPYDMAVKYQRSEVDELAIKSLGDSVWDTAEYDNLNPDGGTPEALTAQKVKDIMDQSITRAIIAPTEAEANAIFDKMLEDMKKAGDEKVEDIINQKYAQRMEVWETK</sequence>
<dbReference type="PANTHER" id="PTHR43649:SF12">
    <property type="entry name" value="DIACETYLCHITOBIOSE BINDING PROTEIN DASA"/>
    <property type="match status" value="1"/>
</dbReference>
<dbReference type="PROSITE" id="PS51257">
    <property type="entry name" value="PROKAR_LIPOPROTEIN"/>
    <property type="match status" value="1"/>
</dbReference>
<organism evidence="3 4">
    <name type="scientific">Paenibacillus illinoisensis</name>
    <dbReference type="NCBI Taxonomy" id="59845"/>
    <lineage>
        <taxon>Bacteria</taxon>
        <taxon>Bacillati</taxon>
        <taxon>Bacillota</taxon>
        <taxon>Bacilli</taxon>
        <taxon>Bacillales</taxon>
        <taxon>Paenibacillaceae</taxon>
        <taxon>Paenibacillus</taxon>
    </lineage>
</organism>
<feature type="signal peptide" evidence="2">
    <location>
        <begin position="1"/>
        <end position="31"/>
    </location>
</feature>
<name>A0A2W0C7M3_9BACL</name>
<keyword evidence="2" id="KW-0732">Signal</keyword>
<dbReference type="AlphaFoldDB" id="A0A2W0C7M3"/>
<feature type="region of interest" description="Disordered" evidence="1">
    <location>
        <begin position="30"/>
        <end position="49"/>
    </location>
</feature>
<dbReference type="Proteomes" id="UP000247459">
    <property type="component" value="Unassembled WGS sequence"/>
</dbReference>
<evidence type="ECO:0000313" key="4">
    <source>
        <dbReference type="Proteomes" id="UP000247459"/>
    </source>
</evidence>
<dbReference type="EMBL" id="PRLG01000020">
    <property type="protein sequence ID" value="PYY28017.1"/>
    <property type="molecule type" value="Genomic_DNA"/>
</dbReference>
<feature type="chain" id="PRO_5039243981" evidence="2">
    <location>
        <begin position="32"/>
        <end position="538"/>
    </location>
</feature>
<evidence type="ECO:0000256" key="2">
    <source>
        <dbReference type="SAM" id="SignalP"/>
    </source>
</evidence>
<reference evidence="3 4" key="1">
    <citation type="submission" date="2018-01" db="EMBL/GenBank/DDBJ databases">
        <title>Genome sequence of the PGP bacterium Paenibacillus illinoisensis E3.</title>
        <authorList>
            <person name="Rolli E."/>
            <person name="Marasco R."/>
            <person name="Bessem C."/>
            <person name="Michoud G."/>
            <person name="Gaiarsa S."/>
            <person name="Borin S."/>
            <person name="Daffonchio D."/>
        </authorList>
    </citation>
    <scope>NUCLEOTIDE SEQUENCE [LARGE SCALE GENOMIC DNA]</scope>
    <source>
        <strain evidence="3 4">E3</strain>
    </source>
</reference>
<protein>
    <submittedName>
        <fullName evidence="3">Extracellular solute-binding protein</fullName>
    </submittedName>
</protein>
<evidence type="ECO:0000313" key="3">
    <source>
        <dbReference type="EMBL" id="PYY28017.1"/>
    </source>
</evidence>
<proteinExistence type="predicted"/>